<dbReference type="SUPFAM" id="SSF50022">
    <property type="entry name" value="ISP domain"/>
    <property type="match status" value="1"/>
</dbReference>
<dbReference type="InterPro" id="IPR050584">
    <property type="entry name" value="Cholesterol_7-desaturase"/>
</dbReference>
<organism evidence="7 8">
    <name type="scientific">Sorangium cellulosum</name>
    <name type="common">Polyangium cellulosum</name>
    <dbReference type="NCBI Taxonomy" id="56"/>
    <lineage>
        <taxon>Bacteria</taxon>
        <taxon>Pseudomonadati</taxon>
        <taxon>Myxococcota</taxon>
        <taxon>Polyangia</taxon>
        <taxon>Polyangiales</taxon>
        <taxon>Polyangiaceae</taxon>
        <taxon>Sorangium</taxon>
    </lineage>
</organism>
<dbReference type="GO" id="GO:0016491">
    <property type="term" value="F:oxidoreductase activity"/>
    <property type="evidence" value="ECO:0007669"/>
    <property type="project" value="UniProtKB-KW"/>
</dbReference>
<dbReference type="AlphaFoldDB" id="A0A150P6P6"/>
<dbReference type="InterPro" id="IPR017941">
    <property type="entry name" value="Rieske_2Fe-2S"/>
</dbReference>
<dbReference type="CDD" id="cd03469">
    <property type="entry name" value="Rieske_RO_Alpha_N"/>
    <property type="match status" value="1"/>
</dbReference>
<name>A0A150P6P6_SORCE</name>
<feature type="domain" description="Rieske" evidence="6">
    <location>
        <begin position="18"/>
        <end position="113"/>
    </location>
</feature>
<accession>A0A150P6P6</accession>
<dbReference type="PROSITE" id="PS51296">
    <property type="entry name" value="RIESKE"/>
    <property type="match status" value="1"/>
</dbReference>
<protein>
    <submittedName>
        <fullName evidence="7">Oxidase-like protein</fullName>
    </submittedName>
</protein>
<evidence type="ECO:0000256" key="5">
    <source>
        <dbReference type="ARBA" id="ARBA00023014"/>
    </source>
</evidence>
<reference evidence="7 8" key="1">
    <citation type="submission" date="2014-02" db="EMBL/GenBank/DDBJ databases">
        <title>The small core and large imbalanced accessory genome model reveals a collaborative survival strategy of Sorangium cellulosum strains in nature.</title>
        <authorList>
            <person name="Han K."/>
            <person name="Peng R."/>
            <person name="Blom J."/>
            <person name="Li Y.-Z."/>
        </authorList>
    </citation>
    <scope>NUCLEOTIDE SEQUENCE [LARGE SCALE GENOMIC DNA]</scope>
    <source>
        <strain evidence="7 8">So0157-25</strain>
    </source>
</reference>
<proteinExistence type="predicted"/>
<keyword evidence="1" id="KW-0001">2Fe-2S</keyword>
<dbReference type="GO" id="GO:0046872">
    <property type="term" value="F:metal ion binding"/>
    <property type="evidence" value="ECO:0007669"/>
    <property type="project" value="UniProtKB-KW"/>
</dbReference>
<keyword evidence="5" id="KW-0411">Iron-sulfur</keyword>
<dbReference type="SUPFAM" id="SSF55961">
    <property type="entry name" value="Bet v1-like"/>
    <property type="match status" value="1"/>
</dbReference>
<dbReference type="PANTHER" id="PTHR21266:SF59">
    <property type="entry name" value="BLR4922 PROTEIN"/>
    <property type="match status" value="1"/>
</dbReference>
<evidence type="ECO:0000313" key="7">
    <source>
        <dbReference type="EMBL" id="KYF51291.1"/>
    </source>
</evidence>
<dbReference type="Pfam" id="PF00355">
    <property type="entry name" value="Rieske"/>
    <property type="match status" value="1"/>
</dbReference>
<dbReference type="EMBL" id="JELY01002902">
    <property type="protein sequence ID" value="KYF51291.1"/>
    <property type="molecule type" value="Genomic_DNA"/>
</dbReference>
<dbReference type="PANTHER" id="PTHR21266">
    <property type="entry name" value="IRON-SULFUR DOMAIN CONTAINING PROTEIN"/>
    <property type="match status" value="1"/>
</dbReference>
<evidence type="ECO:0000259" key="6">
    <source>
        <dbReference type="PROSITE" id="PS51296"/>
    </source>
</evidence>
<keyword evidence="3" id="KW-0560">Oxidoreductase</keyword>
<dbReference type="InterPro" id="IPR036922">
    <property type="entry name" value="Rieske_2Fe-2S_sf"/>
</dbReference>
<evidence type="ECO:0000313" key="8">
    <source>
        <dbReference type="Proteomes" id="UP000075420"/>
    </source>
</evidence>
<dbReference type="Gene3D" id="3.90.380.10">
    <property type="entry name" value="Naphthalene 1,2-dioxygenase Alpha Subunit, Chain A, domain 1"/>
    <property type="match status" value="1"/>
</dbReference>
<comment type="caution">
    <text evidence="7">The sequence shown here is derived from an EMBL/GenBank/DDBJ whole genome shotgun (WGS) entry which is preliminary data.</text>
</comment>
<dbReference type="Proteomes" id="UP000075420">
    <property type="component" value="Unassembled WGS sequence"/>
</dbReference>
<evidence type="ECO:0000256" key="2">
    <source>
        <dbReference type="ARBA" id="ARBA00022723"/>
    </source>
</evidence>
<evidence type="ECO:0000256" key="3">
    <source>
        <dbReference type="ARBA" id="ARBA00023002"/>
    </source>
</evidence>
<keyword evidence="2" id="KW-0479">Metal-binding</keyword>
<sequence length="353" mass="39071">MQRHGIEEGRGAFVEGAWYIIADGSDVGKRPVTVERFGTRIVLFRDERGALVAARARCPHRGADLGLGRVVDGAIECPYHGFRFAGDGRCVAIPCEGRAARAKGEGSEGSEGRARWAGDALALARFEVREHRGLVWLWWGERPAELPPLPWFEGLPADQRHAHTATMEWGVPFARAMEGMLDIHHLPFAHRPWAVGVGALLDPYEVRVEGDTIHSEGVLRHDDGKPWDGRRGWKFALEVRFPGVLRLWFGGRMVGVAGCAPIDAGRTAIVGRYYVPVPVIGRALAWLGLSLEFLLIQPGDERMLASSEPRDADLEACRFVRADAGILAWHKMRRARLRAQRAGEPRRLPVDAA</sequence>
<evidence type="ECO:0000256" key="1">
    <source>
        <dbReference type="ARBA" id="ARBA00022714"/>
    </source>
</evidence>
<gene>
    <name evidence="7" type="ORF">BE08_03485</name>
</gene>
<evidence type="ECO:0000256" key="4">
    <source>
        <dbReference type="ARBA" id="ARBA00023004"/>
    </source>
</evidence>
<keyword evidence="4" id="KW-0408">Iron</keyword>
<dbReference type="Gene3D" id="2.102.10.10">
    <property type="entry name" value="Rieske [2Fe-2S] iron-sulphur domain"/>
    <property type="match status" value="1"/>
</dbReference>
<dbReference type="GO" id="GO:0051537">
    <property type="term" value="F:2 iron, 2 sulfur cluster binding"/>
    <property type="evidence" value="ECO:0007669"/>
    <property type="project" value="UniProtKB-KW"/>
</dbReference>